<comment type="caution">
    <text evidence="2">The sequence shown here is derived from an EMBL/GenBank/DDBJ whole genome shotgun (WGS) entry which is preliminary data.</text>
</comment>
<reference evidence="2" key="1">
    <citation type="journal article" date="2023" name="Mol. Biol. Evol.">
        <title>Third-Generation Sequencing Reveals the Adaptive Role of the Epigenome in Three Deep-Sea Polychaetes.</title>
        <authorList>
            <person name="Perez M."/>
            <person name="Aroh O."/>
            <person name="Sun Y."/>
            <person name="Lan Y."/>
            <person name="Juniper S.K."/>
            <person name="Young C.R."/>
            <person name="Angers B."/>
            <person name="Qian P.Y."/>
        </authorList>
    </citation>
    <scope>NUCLEOTIDE SEQUENCE</scope>
    <source>
        <strain evidence="2">P08H-3</strain>
    </source>
</reference>
<evidence type="ECO:0000313" key="2">
    <source>
        <dbReference type="EMBL" id="KAK2144886.1"/>
    </source>
</evidence>
<dbReference type="InterPro" id="IPR029201">
    <property type="entry name" value="Jiraiya"/>
</dbReference>
<dbReference type="Pfam" id="PF15038">
    <property type="entry name" value="Jiraiya"/>
    <property type="match status" value="1"/>
</dbReference>
<dbReference type="AlphaFoldDB" id="A0AAD9J1E9"/>
<organism evidence="2 3">
    <name type="scientific">Paralvinella palmiformis</name>
    <dbReference type="NCBI Taxonomy" id="53620"/>
    <lineage>
        <taxon>Eukaryota</taxon>
        <taxon>Metazoa</taxon>
        <taxon>Spiralia</taxon>
        <taxon>Lophotrochozoa</taxon>
        <taxon>Annelida</taxon>
        <taxon>Polychaeta</taxon>
        <taxon>Sedentaria</taxon>
        <taxon>Canalipalpata</taxon>
        <taxon>Terebellida</taxon>
        <taxon>Terebelliformia</taxon>
        <taxon>Alvinellidae</taxon>
        <taxon>Paralvinella</taxon>
    </lineage>
</organism>
<proteinExistence type="predicted"/>
<sequence>MLYIIMEYRSTAAIIAVVVLTIGISFCISMASHSTYVWFMEKSQANKDLPVVLSERNNNKTKIVNGELTNQSELSTLV</sequence>
<dbReference type="EMBL" id="JAODUP010000722">
    <property type="protein sequence ID" value="KAK2144886.1"/>
    <property type="molecule type" value="Genomic_DNA"/>
</dbReference>
<gene>
    <name evidence="2" type="ORF">LSH36_722g01007</name>
</gene>
<feature type="transmembrane region" description="Helical" evidence="1">
    <location>
        <begin position="12"/>
        <end position="39"/>
    </location>
</feature>
<evidence type="ECO:0000313" key="3">
    <source>
        <dbReference type="Proteomes" id="UP001208570"/>
    </source>
</evidence>
<keyword evidence="1" id="KW-1133">Transmembrane helix</keyword>
<protein>
    <submittedName>
        <fullName evidence="2">Uncharacterized protein</fullName>
    </submittedName>
</protein>
<evidence type="ECO:0000256" key="1">
    <source>
        <dbReference type="SAM" id="Phobius"/>
    </source>
</evidence>
<accession>A0AAD9J1E9</accession>
<keyword evidence="1" id="KW-0472">Membrane</keyword>
<keyword evidence="1" id="KW-0812">Transmembrane</keyword>
<keyword evidence="3" id="KW-1185">Reference proteome</keyword>
<dbReference type="Proteomes" id="UP001208570">
    <property type="component" value="Unassembled WGS sequence"/>
</dbReference>
<name>A0AAD9J1E9_9ANNE</name>